<dbReference type="InterPro" id="IPR036278">
    <property type="entry name" value="Sialidase_sf"/>
</dbReference>
<name>A0A7W9WPA9_CASDE</name>
<evidence type="ECO:0000256" key="1">
    <source>
        <dbReference type="SAM" id="SignalP"/>
    </source>
</evidence>
<feature type="chain" id="PRO_5030808792" description="Exo-alpha-sialidase" evidence="1">
    <location>
        <begin position="25"/>
        <end position="408"/>
    </location>
</feature>
<organism evidence="2 3">
    <name type="scientific">Castellaniella defragrans</name>
    <name type="common">Alcaligenes defragrans</name>
    <dbReference type="NCBI Taxonomy" id="75697"/>
    <lineage>
        <taxon>Bacteria</taxon>
        <taxon>Pseudomonadati</taxon>
        <taxon>Pseudomonadota</taxon>
        <taxon>Betaproteobacteria</taxon>
        <taxon>Burkholderiales</taxon>
        <taxon>Alcaligenaceae</taxon>
        <taxon>Castellaniella</taxon>
    </lineage>
</organism>
<evidence type="ECO:0000313" key="2">
    <source>
        <dbReference type="EMBL" id="MBB6083615.1"/>
    </source>
</evidence>
<dbReference type="Proteomes" id="UP000541136">
    <property type="component" value="Unassembled WGS sequence"/>
</dbReference>
<accession>A0A7W9WPA9</accession>
<evidence type="ECO:0000313" key="3">
    <source>
        <dbReference type="Proteomes" id="UP000541136"/>
    </source>
</evidence>
<feature type="signal peptide" evidence="1">
    <location>
        <begin position="1"/>
        <end position="24"/>
    </location>
</feature>
<dbReference type="RefSeq" id="WP_148304927.1">
    <property type="nucleotide sequence ID" value="NZ_JACHIB010000008.1"/>
</dbReference>
<gene>
    <name evidence="2" type="ORF">HNR28_001654</name>
</gene>
<comment type="caution">
    <text evidence="2">The sequence shown here is derived from an EMBL/GenBank/DDBJ whole genome shotgun (WGS) entry which is preliminary data.</text>
</comment>
<dbReference type="EMBL" id="JACHIB010000008">
    <property type="protein sequence ID" value="MBB6083615.1"/>
    <property type="molecule type" value="Genomic_DNA"/>
</dbReference>
<protein>
    <recommendedName>
        <fullName evidence="4">Exo-alpha-sialidase</fullName>
    </recommendedName>
</protein>
<proteinExistence type="predicted"/>
<dbReference type="SUPFAM" id="SSF50939">
    <property type="entry name" value="Sialidases"/>
    <property type="match status" value="1"/>
</dbReference>
<sequence length="408" mass="43257">MNTWLSLLLSAVLAAAPWSLSARTAVPAAASHSHHGANGAPVMATSAAFGPDGRLWMASADDGRLSVRHSDDLGRTFSAPVLIDVPAGSVLTMGEDRPMIATGPRGEIYVAWTRALPRPYTGHILFSRSVDGGRHFSTPVRVHRDDAEITHRLAAMSVDAEGRVLIAWIDRRDFQAAKARGEPYAGTAVYYAWSDDDGARFGPERRLADHSCDCCRIAAAPAPAGGIGLLWRFTDADGLRDHAYAEVRDGTVAREAARATYTGWRVDACPHQGPGLALAADGTRHAVWFSAKDGEPVIWYGQLRPGQPPGRLLAVAREGAAHADVAAADGRVWIVWNQADADGLKLMARVSADAGAHFSAARELARTDADAGSPQVLLDRGGRAYAAWGTADGLRLVPLTGTEGTGQP</sequence>
<evidence type="ECO:0008006" key="4">
    <source>
        <dbReference type="Google" id="ProtNLM"/>
    </source>
</evidence>
<dbReference type="CDD" id="cd15482">
    <property type="entry name" value="Sialidase_non-viral"/>
    <property type="match status" value="1"/>
</dbReference>
<dbReference type="Gene3D" id="2.120.10.10">
    <property type="match status" value="1"/>
</dbReference>
<keyword evidence="1" id="KW-0732">Signal</keyword>
<reference evidence="2 3" key="1">
    <citation type="submission" date="2020-08" db="EMBL/GenBank/DDBJ databases">
        <title>Genomic Encyclopedia of Type Strains, Phase IV (KMG-IV): sequencing the most valuable type-strain genomes for metagenomic binning, comparative biology and taxonomic classification.</title>
        <authorList>
            <person name="Goeker M."/>
        </authorList>
    </citation>
    <scope>NUCLEOTIDE SEQUENCE [LARGE SCALE GENOMIC DNA]</scope>
    <source>
        <strain evidence="2 3">DSM 12141</strain>
    </source>
</reference>
<dbReference type="AlphaFoldDB" id="A0A7W9WPA9"/>